<accession>A0ABQ2MW64</accession>
<feature type="transmembrane region" description="Helical" evidence="2">
    <location>
        <begin position="108"/>
        <end position="125"/>
    </location>
</feature>
<evidence type="ECO:0000259" key="3">
    <source>
        <dbReference type="Pfam" id="PF07786"/>
    </source>
</evidence>
<comment type="caution">
    <text evidence="4">The sequence shown here is derived from an EMBL/GenBank/DDBJ whole genome shotgun (WGS) entry which is preliminary data.</text>
</comment>
<proteinExistence type="predicted"/>
<feature type="transmembrane region" description="Helical" evidence="2">
    <location>
        <begin position="64"/>
        <end position="88"/>
    </location>
</feature>
<gene>
    <name evidence="4" type="ORF">GCM10010910_00730</name>
</gene>
<feature type="transmembrane region" description="Helical" evidence="2">
    <location>
        <begin position="324"/>
        <end position="345"/>
    </location>
</feature>
<reference evidence="5" key="1">
    <citation type="journal article" date="2019" name="Int. J. Syst. Evol. Microbiol.">
        <title>The Global Catalogue of Microorganisms (GCM) 10K type strain sequencing project: providing services to taxonomists for standard genome sequencing and annotation.</title>
        <authorList>
            <consortium name="The Broad Institute Genomics Platform"/>
            <consortium name="The Broad Institute Genome Sequencing Center for Infectious Disease"/>
            <person name="Wu L."/>
            <person name="Ma J."/>
        </authorList>
    </citation>
    <scope>NUCLEOTIDE SEQUENCE [LARGE SCALE GENOMIC DNA]</scope>
    <source>
        <strain evidence="5">CGMCC 4.7181</strain>
    </source>
</reference>
<sequence length="370" mass="37876">MATPASTHENTPGSATTSARERLRSFGRAPRIVGLDIARGLAVLGMAAAHTVSLPGEIRWSDPATWVEIVAGRSSILFAVLAGVSIALMTGRSRIPSGHELATHRLRLVARGLVIFAIGLVLELLGTNIAVILTFYGALYAIGILFIGMRAYALVVWSAVLAVVGPALAAALFALSPSSSGAGISFVLGGAYSIVAWTALMLAGLALGRLDVTRTKVAALALVAGIVLSGVGYTAGSVWEAGNASAASSATVLTAFFSSGPHTGSTMEILGSGGLAIALIALLVLTGERLRYALLPLAAVGSMPLSAYTAHVVAIWIIGPGGWWLYPSLALGLLVLCSAWAILAGRGPLERLTARVAVRLATPEQRAPTA</sequence>
<name>A0ABQ2MW64_9MICO</name>
<protein>
    <recommendedName>
        <fullName evidence="3">Heparan-alpha-glucosaminide N-acetyltransferase catalytic domain-containing protein</fullName>
    </recommendedName>
</protein>
<feature type="transmembrane region" description="Helical" evidence="2">
    <location>
        <begin position="182"/>
        <end position="205"/>
    </location>
</feature>
<feature type="transmembrane region" description="Helical" evidence="2">
    <location>
        <begin position="131"/>
        <end position="147"/>
    </location>
</feature>
<keyword evidence="2" id="KW-0812">Transmembrane</keyword>
<dbReference type="RefSeq" id="WP_188699354.1">
    <property type="nucleotide sequence ID" value="NZ_BMMQ01000001.1"/>
</dbReference>
<feature type="region of interest" description="Disordered" evidence="1">
    <location>
        <begin position="1"/>
        <end position="20"/>
    </location>
</feature>
<keyword evidence="5" id="KW-1185">Reference proteome</keyword>
<feature type="compositionally biased region" description="Polar residues" evidence="1">
    <location>
        <begin position="1"/>
        <end position="18"/>
    </location>
</feature>
<keyword evidence="2" id="KW-0472">Membrane</keyword>
<feature type="transmembrane region" description="Helical" evidence="2">
    <location>
        <begin position="269"/>
        <end position="287"/>
    </location>
</feature>
<evidence type="ECO:0000256" key="1">
    <source>
        <dbReference type="SAM" id="MobiDB-lite"/>
    </source>
</evidence>
<evidence type="ECO:0000313" key="5">
    <source>
        <dbReference type="Proteomes" id="UP000638043"/>
    </source>
</evidence>
<evidence type="ECO:0000313" key="4">
    <source>
        <dbReference type="EMBL" id="GGO58949.1"/>
    </source>
</evidence>
<feature type="transmembrane region" description="Helical" evidence="2">
    <location>
        <begin position="32"/>
        <end position="52"/>
    </location>
</feature>
<feature type="domain" description="Heparan-alpha-glucosaminide N-acetyltransferase catalytic" evidence="3">
    <location>
        <begin position="31"/>
        <end position="214"/>
    </location>
</feature>
<feature type="transmembrane region" description="Helical" evidence="2">
    <location>
        <begin position="217"/>
        <end position="235"/>
    </location>
</feature>
<dbReference type="Pfam" id="PF07786">
    <property type="entry name" value="HGSNAT_cat"/>
    <property type="match status" value="1"/>
</dbReference>
<keyword evidence="2" id="KW-1133">Transmembrane helix</keyword>
<evidence type="ECO:0000256" key="2">
    <source>
        <dbReference type="SAM" id="Phobius"/>
    </source>
</evidence>
<dbReference type="Proteomes" id="UP000638043">
    <property type="component" value="Unassembled WGS sequence"/>
</dbReference>
<organism evidence="4 5">
    <name type="scientific">Microbacterium nanhaiense</name>
    <dbReference type="NCBI Taxonomy" id="1301026"/>
    <lineage>
        <taxon>Bacteria</taxon>
        <taxon>Bacillati</taxon>
        <taxon>Actinomycetota</taxon>
        <taxon>Actinomycetes</taxon>
        <taxon>Micrococcales</taxon>
        <taxon>Microbacteriaceae</taxon>
        <taxon>Microbacterium</taxon>
    </lineage>
</organism>
<dbReference type="EMBL" id="BMMQ01000001">
    <property type="protein sequence ID" value="GGO58949.1"/>
    <property type="molecule type" value="Genomic_DNA"/>
</dbReference>
<feature type="transmembrane region" description="Helical" evidence="2">
    <location>
        <begin position="154"/>
        <end position="176"/>
    </location>
</feature>
<feature type="transmembrane region" description="Helical" evidence="2">
    <location>
        <begin position="294"/>
        <end position="318"/>
    </location>
</feature>
<dbReference type="InterPro" id="IPR012429">
    <property type="entry name" value="HGSNAT_cat"/>
</dbReference>